<dbReference type="KEGG" id="tprf:A3L09_07560"/>
<evidence type="ECO:0000313" key="1">
    <source>
        <dbReference type="EMBL" id="ASJ03118.1"/>
    </source>
</evidence>
<proteinExistence type="predicted"/>
<reference evidence="1 2" key="1">
    <citation type="submission" date="2016-03" db="EMBL/GenBank/DDBJ databases">
        <title>Complete genome sequence of Thermococcus profundus strain DT5432.</title>
        <authorList>
            <person name="Oger P.M."/>
        </authorList>
    </citation>
    <scope>NUCLEOTIDE SEQUENCE [LARGE SCALE GENOMIC DNA]</scope>
    <source>
        <strain evidence="1 2">DT 5432</strain>
    </source>
</reference>
<evidence type="ECO:0000313" key="2">
    <source>
        <dbReference type="Proteomes" id="UP000250179"/>
    </source>
</evidence>
<organism evidence="1 2">
    <name type="scientific">Thermococcus profundus</name>
    <dbReference type="NCBI Taxonomy" id="49899"/>
    <lineage>
        <taxon>Archaea</taxon>
        <taxon>Methanobacteriati</taxon>
        <taxon>Methanobacteriota</taxon>
        <taxon>Thermococci</taxon>
        <taxon>Thermococcales</taxon>
        <taxon>Thermococcaceae</taxon>
        <taxon>Thermococcus</taxon>
    </lineage>
</organism>
<accession>A0A2Z2MMH1</accession>
<protein>
    <submittedName>
        <fullName evidence="1">Uncharacterized protein</fullName>
    </submittedName>
</protein>
<name>A0A2Z2MMH1_THEPR</name>
<sequence length="129" mass="13931">MHRFGQGFVFIEHNGRVHLLSPGECTEYVSVFYSDGFLEVYSIWGRGGKNAVRIVADAQMVSTVTDGEDLYLLIKPHGRYRGISGVIGVFLVGARGMEPVITAAVEASSMGKGKNEDTALIDLAPSQPV</sequence>
<dbReference type="AlphaFoldDB" id="A0A2Z2MMH1"/>
<gene>
    <name evidence="1" type="ORF">A3L09_07560</name>
</gene>
<dbReference type="Proteomes" id="UP000250179">
    <property type="component" value="Chromosome"/>
</dbReference>
<keyword evidence="2" id="KW-1185">Reference proteome</keyword>
<dbReference type="EMBL" id="CP014862">
    <property type="protein sequence ID" value="ASJ03118.1"/>
    <property type="molecule type" value="Genomic_DNA"/>
</dbReference>